<keyword evidence="4" id="KW-1185">Reference proteome</keyword>
<feature type="region of interest" description="Disordered" evidence="1">
    <location>
        <begin position="309"/>
        <end position="333"/>
    </location>
</feature>
<dbReference type="InterPro" id="IPR040340">
    <property type="entry name" value="CEST/Y3IP1"/>
</dbReference>
<evidence type="ECO:0000313" key="4">
    <source>
        <dbReference type="Proteomes" id="UP000265515"/>
    </source>
</evidence>
<dbReference type="EMBL" id="BFEA01000020">
    <property type="protein sequence ID" value="GBG61489.1"/>
    <property type="molecule type" value="Genomic_DNA"/>
</dbReference>
<name>A0A388JUJ4_CHABU</name>
<keyword evidence="2" id="KW-0472">Membrane</keyword>
<keyword evidence="2" id="KW-1133">Transmembrane helix</keyword>
<sequence>MAACRLDVPPPRCSLGADRCQHMTIEGMGSASAPSVRKSCAPPLRRPSGVKDVPTPIPSTATDAVGRCRMRTRSRRANGVCDSSFCVCPSKAMVSSRKRLSSASCLGESAYASAAPLPSHRHSSSGSRTSFPSLLSIVIMSSLPSSSSCATSTTCAPPCRLRPQHRQRHWFCTLRATSDGSNAAGPIAAMLDGQALDDDDGEGKTQEREEQGNNDQRRMTAEEEEDKRDVESILLVVEKLKAKRDMTMNEIRLTIMIEDPRVAAEREEMWVESDVPREEVADALLDVCEGRPVERSVLRALAREMREWPDLEDDEAAGGGGDGTTSGQQRGGVSPYAAITDTGIDPAVAQRVARREFDEAANVGATEETKELGDILPPWVGYGFLYTLSSVPIIIVVVVVAVLFVNSLQ</sequence>
<proteinExistence type="predicted"/>
<dbReference type="PANTHER" id="PTHR33672:SF3">
    <property type="entry name" value="YCF3-INTERACTING PROTEIN 1, CHLOROPLASTIC"/>
    <property type="match status" value="1"/>
</dbReference>
<evidence type="ECO:0000256" key="1">
    <source>
        <dbReference type="SAM" id="MobiDB-lite"/>
    </source>
</evidence>
<dbReference type="Gramene" id="GBG61489">
    <property type="protein sequence ID" value="GBG61489"/>
    <property type="gene ID" value="CBR_g21832"/>
</dbReference>
<dbReference type="OrthoDB" id="2018626at2759"/>
<comment type="caution">
    <text evidence="3">The sequence shown here is derived from an EMBL/GenBank/DDBJ whole genome shotgun (WGS) entry which is preliminary data.</text>
</comment>
<dbReference type="Proteomes" id="UP000265515">
    <property type="component" value="Unassembled WGS sequence"/>
</dbReference>
<dbReference type="PANTHER" id="PTHR33672">
    <property type="entry name" value="YCF3-INTERACTING PROTEIN 1, CHLOROPLASTIC"/>
    <property type="match status" value="1"/>
</dbReference>
<dbReference type="GO" id="GO:0009535">
    <property type="term" value="C:chloroplast thylakoid membrane"/>
    <property type="evidence" value="ECO:0007669"/>
    <property type="project" value="InterPro"/>
</dbReference>
<dbReference type="STRING" id="69332.A0A388JUJ4"/>
<accession>A0A388JUJ4</accession>
<feature type="compositionally biased region" description="Basic and acidic residues" evidence="1">
    <location>
        <begin position="202"/>
        <end position="227"/>
    </location>
</feature>
<dbReference type="AlphaFoldDB" id="A0A388JUJ4"/>
<feature type="region of interest" description="Disordered" evidence="1">
    <location>
        <begin position="31"/>
        <end position="58"/>
    </location>
</feature>
<feature type="region of interest" description="Disordered" evidence="1">
    <location>
        <begin position="194"/>
        <end position="227"/>
    </location>
</feature>
<dbReference type="GO" id="GO:0048564">
    <property type="term" value="P:photosystem I assembly"/>
    <property type="evidence" value="ECO:0007669"/>
    <property type="project" value="InterPro"/>
</dbReference>
<organism evidence="3 4">
    <name type="scientific">Chara braunii</name>
    <name type="common">Braun's stonewort</name>
    <dbReference type="NCBI Taxonomy" id="69332"/>
    <lineage>
        <taxon>Eukaryota</taxon>
        <taxon>Viridiplantae</taxon>
        <taxon>Streptophyta</taxon>
        <taxon>Charophyceae</taxon>
        <taxon>Charales</taxon>
        <taxon>Characeae</taxon>
        <taxon>Chara</taxon>
    </lineage>
</organism>
<keyword evidence="2" id="KW-0812">Transmembrane</keyword>
<dbReference type="GO" id="GO:0080183">
    <property type="term" value="P:response to photooxidative stress"/>
    <property type="evidence" value="ECO:0007669"/>
    <property type="project" value="InterPro"/>
</dbReference>
<evidence type="ECO:0000313" key="3">
    <source>
        <dbReference type="EMBL" id="GBG61489.1"/>
    </source>
</evidence>
<feature type="transmembrane region" description="Helical" evidence="2">
    <location>
        <begin position="379"/>
        <end position="405"/>
    </location>
</feature>
<evidence type="ECO:0000256" key="2">
    <source>
        <dbReference type="SAM" id="Phobius"/>
    </source>
</evidence>
<reference evidence="3 4" key="1">
    <citation type="journal article" date="2018" name="Cell">
        <title>The Chara Genome: Secondary Complexity and Implications for Plant Terrestrialization.</title>
        <authorList>
            <person name="Nishiyama T."/>
            <person name="Sakayama H."/>
            <person name="Vries J.D."/>
            <person name="Buschmann H."/>
            <person name="Saint-Marcoux D."/>
            <person name="Ullrich K.K."/>
            <person name="Haas F.B."/>
            <person name="Vanderstraeten L."/>
            <person name="Becker D."/>
            <person name="Lang D."/>
            <person name="Vosolsobe S."/>
            <person name="Rombauts S."/>
            <person name="Wilhelmsson P.K.I."/>
            <person name="Janitza P."/>
            <person name="Kern R."/>
            <person name="Heyl A."/>
            <person name="Rumpler F."/>
            <person name="Villalobos L.I.A.C."/>
            <person name="Clay J.M."/>
            <person name="Skokan R."/>
            <person name="Toyoda A."/>
            <person name="Suzuki Y."/>
            <person name="Kagoshima H."/>
            <person name="Schijlen E."/>
            <person name="Tajeshwar N."/>
            <person name="Catarino B."/>
            <person name="Hetherington A.J."/>
            <person name="Saltykova A."/>
            <person name="Bonnot C."/>
            <person name="Breuninger H."/>
            <person name="Symeonidi A."/>
            <person name="Radhakrishnan G.V."/>
            <person name="Van Nieuwerburgh F."/>
            <person name="Deforce D."/>
            <person name="Chang C."/>
            <person name="Karol K.G."/>
            <person name="Hedrich R."/>
            <person name="Ulvskov P."/>
            <person name="Glockner G."/>
            <person name="Delwiche C.F."/>
            <person name="Petrasek J."/>
            <person name="Van de Peer Y."/>
            <person name="Friml J."/>
            <person name="Beilby M."/>
            <person name="Dolan L."/>
            <person name="Kohara Y."/>
            <person name="Sugano S."/>
            <person name="Fujiyama A."/>
            <person name="Delaux P.-M."/>
            <person name="Quint M."/>
            <person name="TheiBen G."/>
            <person name="Hagemann M."/>
            <person name="Harholt J."/>
            <person name="Dunand C."/>
            <person name="Zachgo S."/>
            <person name="Langdale J."/>
            <person name="Maumus F."/>
            <person name="Straeten D.V.D."/>
            <person name="Gould S.B."/>
            <person name="Rensing S.A."/>
        </authorList>
    </citation>
    <scope>NUCLEOTIDE SEQUENCE [LARGE SCALE GENOMIC DNA]</scope>
    <source>
        <strain evidence="3 4">S276</strain>
    </source>
</reference>
<protein>
    <submittedName>
        <fullName evidence="3">Uncharacterized protein</fullName>
    </submittedName>
</protein>
<gene>
    <name evidence="3" type="ORF">CBR_g21832</name>
</gene>